<feature type="region of interest" description="Disordered" evidence="1">
    <location>
        <begin position="124"/>
        <end position="149"/>
    </location>
</feature>
<feature type="compositionally biased region" description="Basic and acidic residues" evidence="1">
    <location>
        <begin position="124"/>
        <end position="139"/>
    </location>
</feature>
<keyword evidence="2" id="KW-0732">Signal</keyword>
<protein>
    <recommendedName>
        <fullName evidence="5">Periplasmic heavy metal sensor</fullName>
    </recommendedName>
</protein>
<comment type="caution">
    <text evidence="3">The sequence shown here is derived from an EMBL/GenBank/DDBJ whole genome shotgun (WGS) entry which is preliminary data.</text>
</comment>
<dbReference type="Proteomes" id="UP000254711">
    <property type="component" value="Unassembled WGS sequence"/>
</dbReference>
<dbReference type="EMBL" id="QQSY01000002">
    <property type="protein sequence ID" value="RDI99088.1"/>
    <property type="molecule type" value="Genomic_DNA"/>
</dbReference>
<evidence type="ECO:0000256" key="1">
    <source>
        <dbReference type="SAM" id="MobiDB-lite"/>
    </source>
</evidence>
<dbReference type="RefSeq" id="WP_114825175.1">
    <property type="nucleotide sequence ID" value="NZ_QQSY01000002.1"/>
</dbReference>
<keyword evidence="4" id="KW-1185">Reference proteome</keyword>
<gene>
    <name evidence="3" type="ORF">DVT68_11450</name>
</gene>
<feature type="region of interest" description="Disordered" evidence="1">
    <location>
        <begin position="22"/>
        <end position="68"/>
    </location>
</feature>
<dbReference type="OrthoDB" id="123229at2"/>
<evidence type="ECO:0000313" key="4">
    <source>
        <dbReference type="Proteomes" id="UP000254711"/>
    </source>
</evidence>
<feature type="compositionally biased region" description="Polar residues" evidence="1">
    <location>
        <begin position="50"/>
        <end position="68"/>
    </location>
</feature>
<proteinExistence type="predicted"/>
<dbReference type="AlphaFoldDB" id="A0A370K8W9"/>
<evidence type="ECO:0008006" key="5">
    <source>
        <dbReference type="Google" id="ProtNLM"/>
    </source>
</evidence>
<organism evidence="3 4">
    <name type="scientific">Dyella solisilvae</name>
    <dbReference type="NCBI Taxonomy" id="1920168"/>
    <lineage>
        <taxon>Bacteria</taxon>
        <taxon>Pseudomonadati</taxon>
        <taxon>Pseudomonadota</taxon>
        <taxon>Gammaproteobacteria</taxon>
        <taxon>Lysobacterales</taxon>
        <taxon>Rhodanobacteraceae</taxon>
        <taxon>Dyella</taxon>
    </lineage>
</organism>
<evidence type="ECO:0000313" key="3">
    <source>
        <dbReference type="EMBL" id="RDI99088.1"/>
    </source>
</evidence>
<reference evidence="3 4" key="1">
    <citation type="submission" date="2018-07" db="EMBL/GenBank/DDBJ databases">
        <title>Dyella solisilvae sp. nov., isolated from the pine and broad-leaved mixed forest soil.</title>
        <authorList>
            <person name="Gao Z."/>
            <person name="Qiu L."/>
        </authorList>
    </citation>
    <scope>NUCLEOTIDE SEQUENCE [LARGE SCALE GENOMIC DNA]</scope>
    <source>
        <strain evidence="3 4">DHG54</strain>
    </source>
</reference>
<name>A0A370K8W9_9GAMM</name>
<accession>A0A370K8W9</accession>
<feature type="chain" id="PRO_5016918093" description="Periplasmic heavy metal sensor" evidence="2">
    <location>
        <begin position="23"/>
        <end position="149"/>
    </location>
</feature>
<evidence type="ECO:0000256" key="2">
    <source>
        <dbReference type="SAM" id="SignalP"/>
    </source>
</evidence>
<feature type="signal peptide" evidence="2">
    <location>
        <begin position="1"/>
        <end position="22"/>
    </location>
</feature>
<sequence>MTRLPRIAMLVLGLALAGSALAQSQGNTPPPPEGNAAGQPPQRGGRMPDPQQQLERMSKQLQLTSDQQAKLAPILQQRAQQMQALRGDNSLSPADRRAKMMALMQQSQSQIDAILTPAQRDQMKAMREKAQERMEERRSQRAPSSTGGG</sequence>